<protein>
    <submittedName>
        <fullName evidence="3">Uncharacterized protein YciI</fullName>
    </submittedName>
</protein>
<accession>A0A852RRL3</accession>
<gene>
    <name evidence="3" type="ORF">BJ958_005111</name>
</gene>
<evidence type="ECO:0000256" key="1">
    <source>
        <dbReference type="ARBA" id="ARBA00007689"/>
    </source>
</evidence>
<evidence type="ECO:0000313" key="4">
    <source>
        <dbReference type="Proteomes" id="UP000582231"/>
    </source>
</evidence>
<comment type="caution">
    <text evidence="3">The sequence shown here is derived from an EMBL/GenBank/DDBJ whole genome shotgun (WGS) entry which is preliminary data.</text>
</comment>
<feature type="domain" description="YCII-related" evidence="2">
    <location>
        <begin position="20"/>
        <end position="95"/>
    </location>
</feature>
<keyword evidence="4" id="KW-1185">Reference proteome</keyword>
<dbReference type="RefSeq" id="WP_179729588.1">
    <property type="nucleotide sequence ID" value="NZ_BAABEF010000001.1"/>
</dbReference>
<dbReference type="InterPro" id="IPR011008">
    <property type="entry name" value="Dimeric_a/b-barrel"/>
</dbReference>
<evidence type="ECO:0000313" key="3">
    <source>
        <dbReference type="EMBL" id="NYD33565.1"/>
    </source>
</evidence>
<proteinExistence type="inferred from homology"/>
<dbReference type="Pfam" id="PF03795">
    <property type="entry name" value="YCII"/>
    <property type="match status" value="1"/>
</dbReference>
<organism evidence="3 4">
    <name type="scientific">Nocardioides kongjuensis</name>
    <dbReference type="NCBI Taxonomy" id="349522"/>
    <lineage>
        <taxon>Bacteria</taxon>
        <taxon>Bacillati</taxon>
        <taxon>Actinomycetota</taxon>
        <taxon>Actinomycetes</taxon>
        <taxon>Propionibacteriales</taxon>
        <taxon>Nocardioidaceae</taxon>
        <taxon>Nocardioides</taxon>
    </lineage>
</organism>
<dbReference type="Gene3D" id="3.30.70.1060">
    <property type="entry name" value="Dimeric alpha+beta barrel"/>
    <property type="match status" value="1"/>
</dbReference>
<comment type="similarity">
    <text evidence="1">Belongs to the YciI family.</text>
</comment>
<sequence length="111" mass="12059">MTTPPTLCDRGTVPSWIYLLHPPRERFVATITEEEAALMQTHAGYLAQLLEDGVLVLAGPTFGDVNTGISIFEADDEDAARAIMMADPAVAGGLMTPELRPMRVSFLRGRD</sequence>
<dbReference type="InterPro" id="IPR005545">
    <property type="entry name" value="YCII"/>
</dbReference>
<dbReference type="Proteomes" id="UP000582231">
    <property type="component" value="Unassembled WGS sequence"/>
</dbReference>
<dbReference type="EMBL" id="JACCBF010000001">
    <property type="protein sequence ID" value="NYD33565.1"/>
    <property type="molecule type" value="Genomic_DNA"/>
</dbReference>
<dbReference type="AlphaFoldDB" id="A0A852RRL3"/>
<reference evidence="3 4" key="1">
    <citation type="submission" date="2020-07" db="EMBL/GenBank/DDBJ databases">
        <title>Sequencing the genomes of 1000 actinobacteria strains.</title>
        <authorList>
            <person name="Klenk H.-P."/>
        </authorList>
    </citation>
    <scope>NUCLEOTIDE SEQUENCE [LARGE SCALE GENOMIC DNA]</scope>
    <source>
        <strain evidence="3 4">DSM 19082</strain>
    </source>
</reference>
<dbReference type="SUPFAM" id="SSF54909">
    <property type="entry name" value="Dimeric alpha+beta barrel"/>
    <property type="match status" value="1"/>
</dbReference>
<name>A0A852RRL3_9ACTN</name>
<evidence type="ECO:0000259" key="2">
    <source>
        <dbReference type="Pfam" id="PF03795"/>
    </source>
</evidence>